<feature type="region of interest" description="Disordered" evidence="1">
    <location>
        <begin position="1"/>
        <end position="24"/>
    </location>
</feature>
<proteinExistence type="predicted"/>
<evidence type="ECO:0000256" key="1">
    <source>
        <dbReference type="SAM" id="MobiDB-lite"/>
    </source>
</evidence>
<evidence type="ECO:0000313" key="2">
    <source>
        <dbReference type="EMBL" id="KAJ7688688.1"/>
    </source>
</evidence>
<feature type="compositionally biased region" description="Polar residues" evidence="1">
    <location>
        <begin position="206"/>
        <end position="220"/>
    </location>
</feature>
<sequence length="234" mass="25347">MHYAPPASRPQVHNDTRRRRRPLTPFIMRGSASRSLSEAVHARAGYLHQLPSKSLPDPDHLPLDHRHPPSKSSRVTAGDVTGSITDRVADSIAAYIMHTTTRWALGAGRRWDGFCTGRVICNGDSLDGSVILYAPICQCLRRDLFGSTLCHRHEAQITHGLHPVHCSATGFRCGRCESFVSSSTIQPANSNPTPTPPPHRHLLSSAGRTFQADPQASAPSSVGEEAQAASILDA</sequence>
<accession>A0AAD7DEZ3</accession>
<dbReference type="AlphaFoldDB" id="A0AAD7DEZ3"/>
<evidence type="ECO:0000313" key="3">
    <source>
        <dbReference type="Proteomes" id="UP001221757"/>
    </source>
</evidence>
<keyword evidence="3" id="KW-1185">Reference proteome</keyword>
<dbReference type="Proteomes" id="UP001221757">
    <property type="component" value="Unassembled WGS sequence"/>
</dbReference>
<comment type="caution">
    <text evidence="2">The sequence shown here is derived from an EMBL/GenBank/DDBJ whole genome shotgun (WGS) entry which is preliminary data.</text>
</comment>
<feature type="region of interest" description="Disordered" evidence="1">
    <location>
        <begin position="184"/>
        <end position="234"/>
    </location>
</feature>
<name>A0AAD7DEZ3_MYCRO</name>
<feature type="region of interest" description="Disordered" evidence="1">
    <location>
        <begin position="55"/>
        <end position="79"/>
    </location>
</feature>
<organism evidence="2 3">
    <name type="scientific">Mycena rosella</name>
    <name type="common">Pink bonnet</name>
    <name type="synonym">Agaricus rosellus</name>
    <dbReference type="NCBI Taxonomy" id="1033263"/>
    <lineage>
        <taxon>Eukaryota</taxon>
        <taxon>Fungi</taxon>
        <taxon>Dikarya</taxon>
        <taxon>Basidiomycota</taxon>
        <taxon>Agaricomycotina</taxon>
        <taxon>Agaricomycetes</taxon>
        <taxon>Agaricomycetidae</taxon>
        <taxon>Agaricales</taxon>
        <taxon>Marasmiineae</taxon>
        <taxon>Mycenaceae</taxon>
        <taxon>Mycena</taxon>
    </lineage>
</organism>
<feature type="compositionally biased region" description="Basic and acidic residues" evidence="1">
    <location>
        <begin position="56"/>
        <end position="67"/>
    </location>
</feature>
<protein>
    <submittedName>
        <fullName evidence="2">Uncharacterized protein</fullName>
    </submittedName>
</protein>
<dbReference type="EMBL" id="JARKIE010000077">
    <property type="protein sequence ID" value="KAJ7688688.1"/>
    <property type="molecule type" value="Genomic_DNA"/>
</dbReference>
<reference evidence="2" key="1">
    <citation type="submission" date="2023-03" db="EMBL/GenBank/DDBJ databases">
        <title>Massive genome expansion in bonnet fungi (Mycena s.s.) driven by repeated elements and novel gene families across ecological guilds.</title>
        <authorList>
            <consortium name="Lawrence Berkeley National Laboratory"/>
            <person name="Harder C.B."/>
            <person name="Miyauchi S."/>
            <person name="Viragh M."/>
            <person name="Kuo A."/>
            <person name="Thoen E."/>
            <person name="Andreopoulos B."/>
            <person name="Lu D."/>
            <person name="Skrede I."/>
            <person name="Drula E."/>
            <person name="Henrissat B."/>
            <person name="Morin E."/>
            <person name="Kohler A."/>
            <person name="Barry K."/>
            <person name="LaButti K."/>
            <person name="Morin E."/>
            <person name="Salamov A."/>
            <person name="Lipzen A."/>
            <person name="Mereny Z."/>
            <person name="Hegedus B."/>
            <person name="Baldrian P."/>
            <person name="Stursova M."/>
            <person name="Weitz H."/>
            <person name="Taylor A."/>
            <person name="Grigoriev I.V."/>
            <person name="Nagy L.G."/>
            <person name="Martin F."/>
            <person name="Kauserud H."/>
        </authorList>
    </citation>
    <scope>NUCLEOTIDE SEQUENCE</scope>
    <source>
        <strain evidence="2">CBHHK067</strain>
    </source>
</reference>
<gene>
    <name evidence="2" type="ORF">B0H17DRAFT_650108</name>
</gene>